<proteinExistence type="predicted"/>
<evidence type="ECO:0000256" key="1">
    <source>
        <dbReference type="SAM" id="MobiDB-lite"/>
    </source>
</evidence>
<keyword evidence="3" id="KW-1185">Reference proteome</keyword>
<dbReference type="GO" id="GO:0009785">
    <property type="term" value="P:blue light signaling pathway"/>
    <property type="evidence" value="ECO:0007669"/>
    <property type="project" value="InterPro"/>
</dbReference>
<feature type="compositionally biased region" description="Polar residues" evidence="1">
    <location>
        <begin position="11"/>
        <end position="24"/>
    </location>
</feature>
<feature type="region of interest" description="Disordered" evidence="1">
    <location>
        <begin position="1"/>
        <end position="145"/>
    </location>
</feature>
<evidence type="ECO:0000313" key="3">
    <source>
        <dbReference type="Proteomes" id="UP001168098"/>
    </source>
</evidence>
<dbReference type="AlphaFoldDB" id="A0AA38Z1Y0"/>
<evidence type="ECO:0008006" key="4">
    <source>
        <dbReference type="Google" id="ProtNLM"/>
    </source>
</evidence>
<dbReference type="EMBL" id="JARBHA010000015">
    <property type="protein sequence ID" value="KAJ9680608.1"/>
    <property type="molecule type" value="Genomic_DNA"/>
</dbReference>
<name>A0AA38Z1Y0_VITRO</name>
<gene>
    <name evidence="2" type="ORF">PVL29_019811</name>
</gene>
<dbReference type="Proteomes" id="UP001168098">
    <property type="component" value="Unassembled WGS sequence"/>
</dbReference>
<comment type="caution">
    <text evidence="2">The sequence shown here is derived from an EMBL/GenBank/DDBJ whole genome shotgun (WGS) entry which is preliminary data.</text>
</comment>
<reference evidence="2 3" key="1">
    <citation type="journal article" date="2023" name="BMC Biotechnol.">
        <title>Vitis rotundifolia cv Carlos genome sequencing.</title>
        <authorList>
            <person name="Huff M."/>
            <person name="Hulse-Kemp A."/>
            <person name="Scheffler B."/>
            <person name="Youngblood R."/>
            <person name="Simpson S."/>
            <person name="Babiker E."/>
            <person name="Staton M."/>
        </authorList>
    </citation>
    <scope>NUCLEOTIDE SEQUENCE [LARGE SCALE GENOMIC DNA]</scope>
    <source>
        <tissue evidence="2">Leaf</tissue>
    </source>
</reference>
<dbReference type="PANTHER" id="PTHR34207:SF2">
    <property type="entry name" value="PROTEIN BIC1"/>
    <property type="match status" value="1"/>
</dbReference>
<protein>
    <recommendedName>
        <fullName evidence="4">Protein BIC1</fullName>
    </recommendedName>
</protein>
<dbReference type="PANTHER" id="PTHR34207">
    <property type="entry name" value="PROTEIN BIC1"/>
    <property type="match status" value="1"/>
</dbReference>
<dbReference type="InterPro" id="IPR040374">
    <property type="entry name" value="BIC"/>
</dbReference>
<feature type="compositionally biased region" description="Basic and acidic residues" evidence="1">
    <location>
        <begin position="76"/>
        <end position="89"/>
    </location>
</feature>
<accession>A0AA38Z1Y0</accession>
<organism evidence="2 3">
    <name type="scientific">Vitis rotundifolia</name>
    <name type="common">Muscadine grape</name>
    <dbReference type="NCBI Taxonomy" id="103349"/>
    <lineage>
        <taxon>Eukaryota</taxon>
        <taxon>Viridiplantae</taxon>
        <taxon>Streptophyta</taxon>
        <taxon>Embryophyta</taxon>
        <taxon>Tracheophyta</taxon>
        <taxon>Spermatophyta</taxon>
        <taxon>Magnoliopsida</taxon>
        <taxon>eudicotyledons</taxon>
        <taxon>Gunneridae</taxon>
        <taxon>Pentapetalae</taxon>
        <taxon>rosids</taxon>
        <taxon>Vitales</taxon>
        <taxon>Vitaceae</taxon>
        <taxon>Viteae</taxon>
        <taxon>Vitis</taxon>
    </lineage>
</organism>
<evidence type="ECO:0000313" key="2">
    <source>
        <dbReference type="EMBL" id="KAJ9680608.1"/>
    </source>
</evidence>
<sequence>MGAKGPPTLLSFISTHQASSNLQQEKPRKKIKKQPISPFMAEGENTKMDPQNSIEDPNHPVGESVAPEHKKPKHHQPCEDRAEPHKHNPYDASHAESQSQSPVTPDDSNHDETESQTQSPPTVVDVTKEPIKTEALASSEDSGRDRLKRHRVEVAGKVCIPDIWGQEELMKDWTDCSVFDASLVSSKIMSARAALMANGRRPNSRGLRIEN</sequence>
<dbReference type="CDD" id="cd22645">
    <property type="entry name" value="BIC1_CID"/>
    <property type="match status" value="1"/>
</dbReference>